<accession>A0A7X0LLK1</accession>
<dbReference type="PANTHER" id="PTHR21064:SF6">
    <property type="entry name" value="AMINOGLYCOSIDE PHOSPHOTRANSFERASE DOMAIN-CONTAINING PROTEIN"/>
    <property type="match status" value="1"/>
</dbReference>
<name>A0A7X0LLK1_9BACT</name>
<sequence length="405" mass="44793">MYHRPLCFVIDVPMPSAPRPATMTNPAAADVATEAVKRRSGISAAGMSATGVSSFGSGAGGRQTFAADELAVVLSHYDLGVLSELKEFPRGSRKAPKMIVGTPENFYLLKRRARGRDDPYKVAFCHGLQMHLANRQFPLPHLIGTRQDNNSMLKWNGSTYELFEFIQGNSYDQSLEATTEAGRTVALFHKLLADHKPKFDAPRGSYHASRSVASSSNAIPTTLMKTEPELDRKEIGRVVQFLHESYQAAAKRVKDAGLDKWPLQIAHSDWHPGNMLFRGPRVVAVIDYDAARLQQRIIDVANGALQFSIIGGGDNPTDWPDYLDESRFKRFIRGYDSVPDAVLSRAELKVMPYLMIEALIAESVIPIAATGMFGRMSGGKFLPMVERKVRWLQSNADNLIASIEN</sequence>
<evidence type="ECO:0000259" key="2">
    <source>
        <dbReference type="Pfam" id="PF01636"/>
    </source>
</evidence>
<dbReference type="EC" id="2.7.1.39" evidence="3"/>
<keyword evidence="4" id="KW-1185">Reference proteome</keyword>
<dbReference type="InterPro" id="IPR050249">
    <property type="entry name" value="Pseudomonas-type_ThrB"/>
</dbReference>
<feature type="domain" description="Aminoglycoside phosphotransferase" evidence="2">
    <location>
        <begin position="97"/>
        <end position="310"/>
    </location>
</feature>
<comment type="caution">
    <text evidence="3">The sequence shown here is derived from an EMBL/GenBank/DDBJ whole genome shotgun (WGS) entry which is preliminary data.</text>
</comment>
<comment type="similarity">
    <text evidence="1">Belongs to the pseudomonas-type ThrB family.</text>
</comment>
<dbReference type="InterPro" id="IPR002575">
    <property type="entry name" value="Aminoglycoside_PTrfase"/>
</dbReference>
<dbReference type="Gene3D" id="3.90.1200.10">
    <property type="match status" value="1"/>
</dbReference>
<dbReference type="SUPFAM" id="SSF56112">
    <property type="entry name" value="Protein kinase-like (PK-like)"/>
    <property type="match status" value="1"/>
</dbReference>
<keyword evidence="3" id="KW-0418">Kinase</keyword>
<dbReference type="EMBL" id="JACHGY010000001">
    <property type="protein sequence ID" value="MBB6430053.1"/>
    <property type="molecule type" value="Genomic_DNA"/>
</dbReference>
<dbReference type="Pfam" id="PF01636">
    <property type="entry name" value="APH"/>
    <property type="match status" value="1"/>
</dbReference>
<evidence type="ECO:0000256" key="1">
    <source>
        <dbReference type="ARBA" id="ARBA00038240"/>
    </source>
</evidence>
<dbReference type="Gene3D" id="3.30.200.20">
    <property type="entry name" value="Phosphorylase Kinase, domain 1"/>
    <property type="match status" value="1"/>
</dbReference>
<keyword evidence="3" id="KW-0808">Transferase</keyword>
<dbReference type="GO" id="GO:0004413">
    <property type="term" value="F:homoserine kinase activity"/>
    <property type="evidence" value="ECO:0007669"/>
    <property type="project" value="UniProtKB-EC"/>
</dbReference>
<dbReference type="PANTHER" id="PTHR21064">
    <property type="entry name" value="AMINOGLYCOSIDE PHOSPHOTRANSFERASE DOMAIN-CONTAINING PROTEIN-RELATED"/>
    <property type="match status" value="1"/>
</dbReference>
<reference evidence="3 4" key="1">
    <citation type="submission" date="2020-08" db="EMBL/GenBank/DDBJ databases">
        <title>Genomic Encyclopedia of Type Strains, Phase IV (KMG-IV): sequencing the most valuable type-strain genomes for metagenomic binning, comparative biology and taxonomic classification.</title>
        <authorList>
            <person name="Goeker M."/>
        </authorList>
    </citation>
    <scope>NUCLEOTIDE SEQUENCE [LARGE SCALE GENOMIC DNA]</scope>
    <source>
        <strain evidence="3 4">DSM 103725</strain>
    </source>
</reference>
<gene>
    <name evidence="3" type="ORF">HNQ40_001859</name>
</gene>
<evidence type="ECO:0000313" key="4">
    <source>
        <dbReference type="Proteomes" id="UP000541810"/>
    </source>
</evidence>
<evidence type="ECO:0000313" key="3">
    <source>
        <dbReference type="EMBL" id="MBB6430053.1"/>
    </source>
</evidence>
<dbReference type="Proteomes" id="UP000541810">
    <property type="component" value="Unassembled WGS sequence"/>
</dbReference>
<dbReference type="InterPro" id="IPR011009">
    <property type="entry name" value="Kinase-like_dom_sf"/>
</dbReference>
<proteinExistence type="inferred from homology"/>
<protein>
    <submittedName>
        <fullName evidence="3">Homoserine kinase type II</fullName>
        <ecNumber evidence="3">2.7.1.39</ecNumber>
    </submittedName>
</protein>
<dbReference type="AlphaFoldDB" id="A0A7X0LLK1"/>
<organism evidence="3 4">
    <name type="scientific">Algisphaera agarilytica</name>
    <dbReference type="NCBI Taxonomy" id="1385975"/>
    <lineage>
        <taxon>Bacteria</taxon>
        <taxon>Pseudomonadati</taxon>
        <taxon>Planctomycetota</taxon>
        <taxon>Phycisphaerae</taxon>
        <taxon>Phycisphaerales</taxon>
        <taxon>Phycisphaeraceae</taxon>
        <taxon>Algisphaera</taxon>
    </lineage>
</organism>
<dbReference type="RefSeq" id="WP_184677593.1">
    <property type="nucleotide sequence ID" value="NZ_JACHGY010000001.1"/>
</dbReference>